<dbReference type="InterPro" id="IPR009057">
    <property type="entry name" value="Homeodomain-like_sf"/>
</dbReference>
<evidence type="ECO:0000313" key="2">
    <source>
        <dbReference type="EMBL" id="CAA9436450.1"/>
    </source>
</evidence>
<dbReference type="Gene3D" id="1.10.10.10">
    <property type="entry name" value="Winged helix-like DNA-binding domain superfamily/Winged helix DNA-binding domain"/>
    <property type="match status" value="1"/>
</dbReference>
<proteinExistence type="predicted"/>
<feature type="region of interest" description="Disordered" evidence="1">
    <location>
        <begin position="146"/>
        <end position="193"/>
    </location>
</feature>
<feature type="compositionally biased region" description="Basic residues" evidence="1">
    <location>
        <begin position="173"/>
        <end position="182"/>
    </location>
</feature>
<accession>A0A6J4Q790</accession>
<sequence length="193" mass="21511">MDLKAEYPRFNLNEIANIVHACFGRRPDYRSVARVLDEVPVPLKIVRNYPPYPEARDVREARAAIVALRLPGWSVKAIAGYLEIHHSTVYKTLERWKARGFEGPADGFPGLGAFRVHAALVQMGFDLSRATCGRILAQIREVYGYEKPRGGGGEPRPPRAARGLERGRQAPGHGRRGARRKQSLLGDGYGQLQ</sequence>
<dbReference type="AlphaFoldDB" id="A0A6J4Q790"/>
<dbReference type="Pfam" id="PF13384">
    <property type="entry name" value="HTH_23"/>
    <property type="match status" value="1"/>
</dbReference>
<name>A0A6J4Q790_9ACTN</name>
<dbReference type="EMBL" id="CADCUW010000430">
    <property type="protein sequence ID" value="CAA9436450.1"/>
    <property type="molecule type" value="Genomic_DNA"/>
</dbReference>
<evidence type="ECO:0000256" key="1">
    <source>
        <dbReference type="SAM" id="MobiDB-lite"/>
    </source>
</evidence>
<gene>
    <name evidence="2" type="ORF">AVDCRST_MAG01-01-3297</name>
</gene>
<organism evidence="2">
    <name type="scientific">uncultured Rubrobacteraceae bacterium</name>
    <dbReference type="NCBI Taxonomy" id="349277"/>
    <lineage>
        <taxon>Bacteria</taxon>
        <taxon>Bacillati</taxon>
        <taxon>Actinomycetota</taxon>
        <taxon>Rubrobacteria</taxon>
        <taxon>Rubrobacterales</taxon>
        <taxon>Rubrobacteraceae</taxon>
        <taxon>environmental samples</taxon>
    </lineage>
</organism>
<dbReference type="InterPro" id="IPR036388">
    <property type="entry name" value="WH-like_DNA-bd_sf"/>
</dbReference>
<reference evidence="2" key="1">
    <citation type="submission" date="2020-02" db="EMBL/GenBank/DDBJ databases">
        <authorList>
            <person name="Meier V. D."/>
        </authorList>
    </citation>
    <scope>NUCLEOTIDE SEQUENCE</scope>
    <source>
        <strain evidence="2">AVDCRST_MAG01</strain>
    </source>
</reference>
<dbReference type="SUPFAM" id="SSF46689">
    <property type="entry name" value="Homeodomain-like"/>
    <property type="match status" value="1"/>
</dbReference>
<protein>
    <submittedName>
        <fullName evidence="2">Uncharacterized protein</fullName>
    </submittedName>
</protein>